<evidence type="ECO:0000313" key="1">
    <source>
        <dbReference type="EMBL" id="RYR49020.1"/>
    </source>
</evidence>
<reference evidence="1 2" key="1">
    <citation type="submission" date="2019-01" db="EMBL/GenBank/DDBJ databases">
        <title>Sequencing of cultivated peanut Arachis hypogaea provides insights into genome evolution and oil improvement.</title>
        <authorList>
            <person name="Chen X."/>
        </authorList>
    </citation>
    <scope>NUCLEOTIDE SEQUENCE [LARGE SCALE GENOMIC DNA]</scope>
    <source>
        <strain evidence="2">cv. Fuhuasheng</strain>
        <tissue evidence="1">Leaves</tissue>
    </source>
</reference>
<name>A0A445CDK1_ARAHY</name>
<proteinExistence type="predicted"/>
<accession>A0A445CDK1</accession>
<organism evidence="1 2">
    <name type="scientific">Arachis hypogaea</name>
    <name type="common">Peanut</name>
    <dbReference type="NCBI Taxonomy" id="3818"/>
    <lineage>
        <taxon>Eukaryota</taxon>
        <taxon>Viridiplantae</taxon>
        <taxon>Streptophyta</taxon>
        <taxon>Embryophyta</taxon>
        <taxon>Tracheophyta</taxon>
        <taxon>Spermatophyta</taxon>
        <taxon>Magnoliopsida</taxon>
        <taxon>eudicotyledons</taxon>
        <taxon>Gunneridae</taxon>
        <taxon>Pentapetalae</taxon>
        <taxon>rosids</taxon>
        <taxon>fabids</taxon>
        <taxon>Fabales</taxon>
        <taxon>Fabaceae</taxon>
        <taxon>Papilionoideae</taxon>
        <taxon>50 kb inversion clade</taxon>
        <taxon>dalbergioids sensu lato</taxon>
        <taxon>Dalbergieae</taxon>
        <taxon>Pterocarpus clade</taxon>
        <taxon>Arachis</taxon>
    </lineage>
</organism>
<evidence type="ECO:0000313" key="2">
    <source>
        <dbReference type="Proteomes" id="UP000289738"/>
    </source>
</evidence>
<dbReference type="AlphaFoldDB" id="A0A445CDK1"/>
<keyword evidence="2" id="KW-1185">Reference proteome</keyword>
<protein>
    <submittedName>
        <fullName evidence="1">Uncharacterized protein</fullName>
    </submittedName>
</protein>
<sequence>MTSLLTSVDLGKSFCTCRFWQITAISRINENPKDYCHYWLTMEAYRSTYMHSLNPIPGQDLLEKSHYNRPLAPKIKRNPGP</sequence>
<comment type="caution">
    <text evidence="1">The sequence shown here is derived from an EMBL/GenBank/DDBJ whole genome shotgun (WGS) entry which is preliminary data.</text>
</comment>
<dbReference type="Proteomes" id="UP000289738">
    <property type="component" value="Chromosome A07"/>
</dbReference>
<gene>
    <name evidence="1" type="ORF">Ahy_A07g035298</name>
</gene>
<dbReference type="EMBL" id="SDMP01000007">
    <property type="protein sequence ID" value="RYR49020.1"/>
    <property type="molecule type" value="Genomic_DNA"/>
</dbReference>